<dbReference type="Gene3D" id="1.10.8.10">
    <property type="entry name" value="DNA helicase RuvA subunit, C-terminal domain"/>
    <property type="match status" value="1"/>
</dbReference>
<evidence type="ECO:0000313" key="3">
    <source>
        <dbReference type="Proteomes" id="UP001189429"/>
    </source>
</evidence>
<keyword evidence="3" id="KW-1185">Reference proteome</keyword>
<accession>A0ABN9XJ80</accession>
<dbReference type="Proteomes" id="UP001189429">
    <property type="component" value="Unassembled WGS sequence"/>
</dbReference>
<comment type="caution">
    <text evidence="2">The sequence shown here is derived from an EMBL/GenBank/DDBJ whole genome shotgun (WGS) entry which is preliminary data.</text>
</comment>
<sequence>MSPEPAAVTAKKFGAQLRELGEMGFEDWLEAVALLERYNGRVLRVANLLSERAAEGAPAELPPAPAAAVASASAAAPAPASAPAATAPKATPLDKEVVAARFRELVAGGMAPNDAATRAIQLVREEVRGGGAQPAAQPPAAPAAAVSEAHADPSFEDKLPDLAAMGLLPAATAARPSTCTRDTILRTPTQARVNASLQIRRAAAGSASSDPLWPGPGLGATWSQHNTWYDIARLTSNGSITSPVGVH</sequence>
<proteinExistence type="predicted"/>
<protein>
    <submittedName>
        <fullName evidence="2">Uncharacterized protein</fullName>
    </submittedName>
</protein>
<organism evidence="2 3">
    <name type="scientific">Prorocentrum cordatum</name>
    <dbReference type="NCBI Taxonomy" id="2364126"/>
    <lineage>
        <taxon>Eukaryota</taxon>
        <taxon>Sar</taxon>
        <taxon>Alveolata</taxon>
        <taxon>Dinophyceae</taxon>
        <taxon>Prorocentrales</taxon>
        <taxon>Prorocentraceae</taxon>
        <taxon>Prorocentrum</taxon>
    </lineage>
</organism>
<reference evidence="2" key="1">
    <citation type="submission" date="2023-10" db="EMBL/GenBank/DDBJ databases">
        <authorList>
            <person name="Chen Y."/>
            <person name="Shah S."/>
            <person name="Dougan E. K."/>
            <person name="Thang M."/>
            <person name="Chan C."/>
        </authorList>
    </citation>
    <scope>NUCLEOTIDE SEQUENCE [LARGE SCALE GENOMIC DNA]</scope>
</reference>
<feature type="region of interest" description="Disordered" evidence="1">
    <location>
        <begin position="129"/>
        <end position="152"/>
    </location>
</feature>
<dbReference type="EMBL" id="CAUYUJ010020481">
    <property type="protein sequence ID" value="CAK0898494.1"/>
    <property type="molecule type" value="Genomic_DNA"/>
</dbReference>
<evidence type="ECO:0000256" key="1">
    <source>
        <dbReference type="SAM" id="MobiDB-lite"/>
    </source>
</evidence>
<name>A0ABN9XJ80_9DINO</name>
<gene>
    <name evidence="2" type="ORF">PCOR1329_LOCUS76335</name>
</gene>
<evidence type="ECO:0000313" key="2">
    <source>
        <dbReference type="EMBL" id="CAK0898494.1"/>
    </source>
</evidence>